<organism evidence="1 2">
    <name type="scientific">Paenibacillus curdlanolyticus YK9</name>
    <dbReference type="NCBI Taxonomy" id="717606"/>
    <lineage>
        <taxon>Bacteria</taxon>
        <taxon>Bacillati</taxon>
        <taxon>Bacillota</taxon>
        <taxon>Bacilli</taxon>
        <taxon>Bacillales</taxon>
        <taxon>Paenibacillaceae</taxon>
        <taxon>Paenibacillus</taxon>
    </lineage>
</organism>
<reference evidence="1 2" key="1">
    <citation type="submission" date="2010-07" db="EMBL/GenBank/DDBJ databases">
        <title>The draft genome of Paenibacillus curdlanolyticus YK9.</title>
        <authorList>
            <consortium name="US DOE Joint Genome Institute (JGI-PGF)"/>
            <person name="Lucas S."/>
            <person name="Copeland A."/>
            <person name="Lapidus A."/>
            <person name="Cheng J.-F."/>
            <person name="Bruce D."/>
            <person name="Goodwin L."/>
            <person name="Pitluck S."/>
            <person name="Land M.L."/>
            <person name="Hauser L."/>
            <person name="Chang Y.-J."/>
            <person name="Jeffries C."/>
            <person name="Anderson I.J."/>
            <person name="Johnson E."/>
            <person name="Loganathan U."/>
            <person name="Mulhopadhyay B."/>
            <person name="Kyrpides N."/>
            <person name="Woyke T.J."/>
        </authorList>
    </citation>
    <scope>NUCLEOTIDE SEQUENCE [LARGE SCALE GENOMIC DNA]</scope>
    <source>
        <strain evidence="1 2">YK9</strain>
    </source>
</reference>
<proteinExistence type="predicted"/>
<gene>
    <name evidence="1" type="ORF">PaecuDRAFT_3937</name>
</gene>
<accession>E0IE46</accession>
<sequence>MPSISRDSSKGEGLMRKPKKSKSMVYALLILAASTTLLSGISFAETIKQQPQDINAQDVDYYEAFLDEAKVNDRMKFKEWMLKNFKDKFGGVYTDENGNFVFGVTDDSLNYERYIQKTSKYATNFVFKKVKFSINELEAAREVVQKFDVRATSINPATNKLEIYISEKSLSENKSDILLAIKDAELVEFHGGSITEELQ</sequence>
<dbReference type="EMBL" id="AEDD01000011">
    <property type="protein sequence ID" value="EFM09400.1"/>
    <property type="molecule type" value="Genomic_DNA"/>
</dbReference>
<dbReference type="Proteomes" id="UP000005387">
    <property type="component" value="Unassembled WGS sequence"/>
</dbReference>
<keyword evidence="2" id="KW-1185">Reference proteome</keyword>
<dbReference type="AlphaFoldDB" id="E0IE46"/>
<evidence type="ECO:0000313" key="1">
    <source>
        <dbReference type="EMBL" id="EFM09400.1"/>
    </source>
</evidence>
<name>E0IE46_9BACL</name>
<protein>
    <submittedName>
        <fullName evidence="1">Uncharacterized protein</fullName>
    </submittedName>
</protein>
<evidence type="ECO:0000313" key="2">
    <source>
        <dbReference type="Proteomes" id="UP000005387"/>
    </source>
</evidence>